<proteinExistence type="predicted"/>
<reference evidence="2" key="1">
    <citation type="submission" date="2020-02" db="EMBL/GenBank/DDBJ databases">
        <authorList>
            <person name="Meier V. D."/>
        </authorList>
    </citation>
    <scope>NUCLEOTIDE SEQUENCE</scope>
    <source>
        <strain evidence="2">AVDCRST_MAG94</strain>
    </source>
</reference>
<protein>
    <submittedName>
        <fullName evidence="2">Uncharacterized protein</fullName>
    </submittedName>
</protein>
<dbReference type="AlphaFoldDB" id="A0A6J4K6L7"/>
<name>A0A6J4K6L7_9CYAN</name>
<organism evidence="2">
    <name type="scientific">uncultured Leptolyngbya sp</name>
    <dbReference type="NCBI Taxonomy" id="332963"/>
    <lineage>
        <taxon>Bacteria</taxon>
        <taxon>Bacillati</taxon>
        <taxon>Cyanobacteriota</taxon>
        <taxon>Cyanophyceae</taxon>
        <taxon>Leptolyngbyales</taxon>
        <taxon>Leptolyngbyaceae</taxon>
        <taxon>Leptolyngbya group</taxon>
        <taxon>Leptolyngbya</taxon>
        <taxon>environmental samples</taxon>
    </lineage>
</organism>
<feature type="region of interest" description="Disordered" evidence="1">
    <location>
        <begin position="1"/>
        <end position="25"/>
    </location>
</feature>
<accession>A0A6J4K6L7</accession>
<dbReference type="EMBL" id="CADCTY010000040">
    <property type="protein sequence ID" value="CAA9297188.1"/>
    <property type="molecule type" value="Genomic_DNA"/>
</dbReference>
<gene>
    <name evidence="2" type="ORF">AVDCRST_MAG94-115</name>
</gene>
<sequence length="37" mass="4151">MGFAQDDWLTFPEPGNRPQKNRALTFSKLPGSVPLSF</sequence>
<evidence type="ECO:0000313" key="2">
    <source>
        <dbReference type="EMBL" id="CAA9297188.1"/>
    </source>
</evidence>
<evidence type="ECO:0000256" key="1">
    <source>
        <dbReference type="SAM" id="MobiDB-lite"/>
    </source>
</evidence>